<dbReference type="EMBL" id="JBEFKJ010000009">
    <property type="protein sequence ID" value="KAL2044456.1"/>
    <property type="molecule type" value="Genomic_DNA"/>
</dbReference>
<feature type="transmembrane region" description="Helical" evidence="8">
    <location>
        <begin position="163"/>
        <end position="182"/>
    </location>
</feature>
<evidence type="ECO:0000256" key="5">
    <source>
        <dbReference type="ARBA" id="ARBA00023136"/>
    </source>
</evidence>
<keyword evidence="5 8" id="KW-0472">Membrane</keyword>
<keyword evidence="10" id="KW-1185">Reference proteome</keyword>
<evidence type="ECO:0000256" key="2">
    <source>
        <dbReference type="ARBA" id="ARBA00006175"/>
    </source>
</evidence>
<dbReference type="Pfam" id="PF00230">
    <property type="entry name" value="MIP"/>
    <property type="match status" value="1"/>
</dbReference>
<keyword evidence="3 6" id="KW-0812">Transmembrane</keyword>
<evidence type="ECO:0000313" key="10">
    <source>
        <dbReference type="Proteomes" id="UP001590950"/>
    </source>
</evidence>
<sequence>MNTDSPRQTTDTIRTLLRRLPTNVRGHVVAVLGEFVGTISFLFFAFAGTQVANISSNTNIGTMVVTKVVQKNPAELLYISLAFGFSLAVNAWVFFRISGGLFNPAVTLGMVLIGAINWFRGVLLFVTQIIAGIVAAYMVQALFRGELAVSTTLGGGTSIAQGVIIEFILTAQLVFTIFMLAAEKHPGNFIAPVGIGLSLFIAELTGVFWTGGSLNPARSFGPAVAVHKFESTQWIYWVGPLCGSLLAVLIYALVKSLEYESANPDPELGPTAPKLPEANSLDHQKPLVNGKDPAARV</sequence>
<dbReference type="Gene3D" id="1.20.1080.10">
    <property type="entry name" value="Glycerol uptake facilitator protein"/>
    <property type="match status" value="1"/>
</dbReference>
<reference evidence="9 10" key="1">
    <citation type="submission" date="2024-09" db="EMBL/GenBank/DDBJ databases">
        <title>Rethinking Asexuality: The Enigmatic Case of Functional Sexual Genes in Lepraria (Stereocaulaceae).</title>
        <authorList>
            <person name="Doellman M."/>
            <person name="Sun Y."/>
            <person name="Barcenas-Pena A."/>
            <person name="Lumbsch H.T."/>
            <person name="Grewe F."/>
        </authorList>
    </citation>
    <scope>NUCLEOTIDE SEQUENCE [LARGE SCALE GENOMIC DNA]</scope>
    <source>
        <strain evidence="9 10">Mercado 3170</strain>
    </source>
</reference>
<comment type="similarity">
    <text evidence="2 6">Belongs to the MIP/aquaporin (TC 1.A.8) family.</text>
</comment>
<proteinExistence type="inferred from homology"/>
<keyword evidence="6" id="KW-0813">Transport</keyword>
<evidence type="ECO:0000256" key="1">
    <source>
        <dbReference type="ARBA" id="ARBA00004141"/>
    </source>
</evidence>
<organism evidence="9 10">
    <name type="scientific">Stereocaulon virgatum</name>
    <dbReference type="NCBI Taxonomy" id="373712"/>
    <lineage>
        <taxon>Eukaryota</taxon>
        <taxon>Fungi</taxon>
        <taxon>Dikarya</taxon>
        <taxon>Ascomycota</taxon>
        <taxon>Pezizomycotina</taxon>
        <taxon>Lecanoromycetes</taxon>
        <taxon>OSLEUM clade</taxon>
        <taxon>Lecanoromycetidae</taxon>
        <taxon>Lecanorales</taxon>
        <taxon>Lecanorineae</taxon>
        <taxon>Stereocaulaceae</taxon>
        <taxon>Stereocaulon</taxon>
    </lineage>
</organism>
<evidence type="ECO:0000256" key="7">
    <source>
        <dbReference type="SAM" id="MobiDB-lite"/>
    </source>
</evidence>
<keyword evidence="4 8" id="KW-1133">Transmembrane helix</keyword>
<feature type="transmembrane region" description="Helical" evidence="8">
    <location>
        <begin position="124"/>
        <end position="143"/>
    </location>
</feature>
<feature type="transmembrane region" description="Helical" evidence="8">
    <location>
        <begin position="189"/>
        <end position="214"/>
    </location>
</feature>
<feature type="region of interest" description="Disordered" evidence="7">
    <location>
        <begin position="265"/>
        <end position="297"/>
    </location>
</feature>
<feature type="transmembrane region" description="Helical" evidence="8">
    <location>
        <begin position="26"/>
        <end position="47"/>
    </location>
</feature>
<evidence type="ECO:0000256" key="3">
    <source>
        <dbReference type="ARBA" id="ARBA00022692"/>
    </source>
</evidence>
<feature type="transmembrane region" description="Helical" evidence="8">
    <location>
        <begin position="234"/>
        <end position="254"/>
    </location>
</feature>
<gene>
    <name evidence="9" type="ORF">N7G274_003161</name>
</gene>
<dbReference type="InterPro" id="IPR023271">
    <property type="entry name" value="Aquaporin-like"/>
</dbReference>
<dbReference type="Proteomes" id="UP001590950">
    <property type="component" value="Unassembled WGS sequence"/>
</dbReference>
<dbReference type="PANTHER" id="PTHR19139">
    <property type="entry name" value="AQUAPORIN TRANSPORTER"/>
    <property type="match status" value="1"/>
</dbReference>
<dbReference type="InterPro" id="IPR034294">
    <property type="entry name" value="Aquaporin_transptr"/>
</dbReference>
<evidence type="ECO:0000256" key="6">
    <source>
        <dbReference type="RuleBase" id="RU000477"/>
    </source>
</evidence>
<accession>A0ABR4AG13</accession>
<evidence type="ECO:0000256" key="4">
    <source>
        <dbReference type="ARBA" id="ARBA00022989"/>
    </source>
</evidence>
<dbReference type="PANTHER" id="PTHR19139:SF199">
    <property type="entry name" value="MIP17260P"/>
    <property type="match status" value="1"/>
</dbReference>
<feature type="transmembrane region" description="Helical" evidence="8">
    <location>
        <begin position="101"/>
        <end position="119"/>
    </location>
</feature>
<dbReference type="SUPFAM" id="SSF81338">
    <property type="entry name" value="Aquaporin-like"/>
    <property type="match status" value="1"/>
</dbReference>
<protein>
    <recommendedName>
        <fullName evidence="11">Aquaporin-like protein</fullName>
    </recommendedName>
</protein>
<evidence type="ECO:0000313" key="9">
    <source>
        <dbReference type="EMBL" id="KAL2044456.1"/>
    </source>
</evidence>
<evidence type="ECO:0008006" key="11">
    <source>
        <dbReference type="Google" id="ProtNLM"/>
    </source>
</evidence>
<dbReference type="PRINTS" id="PR00783">
    <property type="entry name" value="MINTRINSICP"/>
</dbReference>
<evidence type="ECO:0000256" key="8">
    <source>
        <dbReference type="SAM" id="Phobius"/>
    </source>
</evidence>
<dbReference type="InterPro" id="IPR000425">
    <property type="entry name" value="MIP"/>
</dbReference>
<comment type="caution">
    <text evidence="9">The sequence shown here is derived from an EMBL/GenBank/DDBJ whole genome shotgun (WGS) entry which is preliminary data.</text>
</comment>
<name>A0ABR4AG13_9LECA</name>
<comment type="subcellular location">
    <subcellularLocation>
        <location evidence="1">Membrane</location>
        <topology evidence="1">Multi-pass membrane protein</topology>
    </subcellularLocation>
</comment>